<feature type="compositionally biased region" description="Low complexity" evidence="8">
    <location>
        <begin position="830"/>
        <end position="842"/>
    </location>
</feature>
<dbReference type="PANTHER" id="PTHR13252">
    <property type="entry name" value="F-BOX ONLY PROTEIN 28"/>
    <property type="match status" value="1"/>
</dbReference>
<sequence length="981" mass="114271">MNPHTSNIYMFSHYSEREYTNMTSANNESLNLKQNKVFVNPNFRKNIHVNKIHINPNIGLVGDTYLQNHGVIYNSSQNVNIQTDHSQGIKIHINPHKKNFVVPQNIHINPRFKALGEFQKKIDPPILEKKPAIILTKTKLVRVQPHTSIPTTTITKHQPRRSSVRSKFKIVRNNNCQMPVKVLRDKITRFKVDHRTIKSFSCDNKRYKIVNKKLKRSNEACQVVKKVKSPVKRVQSSLCLVNINGIMYKKTKNSLRKMSICKMNIKKSPNIVLTSKYKIIKKVQGKKTEKVVKEKYGNIIKKFKIIRVHTPLKPVVTPRKKLKICNIPCPFYRKYGVCRGKNNGKCVRKHDPAQIALCTRFLQGDCFKEKCLLSHQVSSEKMPTCKFYLEGSCVKDNCPYLHVKLSKNAEICRDFLEGFCKEAAECKRRHQYLCPDYEKYGNCPKQRCPYPHGKMVRSFLIHKTKFTKNYSKKKKSKNTENFLQNKEINSDTNAEKQRYYEKHNSQEPSTQPKNNDSENEMFFHWLRRVTESAMSYILLLPEVALEQIFSFLSYDEIAKNRIVCKKFNEIGGKLLSRGFIQLEKRHANIYKRVKSALPRRESERKTHPLARHSDILQGVDTRLSMLNMTYMRYIESKLICFIPGKVLDEIKSILDLVESNSTPPRTHQLLQELRDLSSMAMEHFDEQILPRCKEQLEQQTDVLYRDVVSTSKSTRLLFHQQFPHAISNELYKVKKVTKSHKHHIGYLTQNTQKLCLKLRKQKNILRIQSNKIHEQERKMQEQNMKILEQEAALNEIKKHIDDWDQKYKDLTTELVRARDEILLKTSSSNTSLLNSSSLTPSPIQSTSFKGPTFKSNIKPRVTHILPKNYNLDYERKRKSTVGPEIPPKRNKSPSTADHPVLQKYLKDKNAQNIEFNIPDLSNFEKRDDSNEAGPSKTTNDTTNDLAATSDVITSFIDNFLKNPLKNVKPRKRKLTEDIDLK</sequence>
<feature type="zinc finger region" description="C3H1-type" evidence="6">
    <location>
        <begin position="406"/>
        <end position="433"/>
    </location>
</feature>
<keyword evidence="2" id="KW-0677">Repeat</keyword>
<keyword evidence="1 6" id="KW-0479">Metal-binding</keyword>
<dbReference type="PANTHER" id="PTHR13252:SF9">
    <property type="entry name" value="F-BOX ONLY PROTEIN 28"/>
    <property type="match status" value="1"/>
</dbReference>
<dbReference type="Gene3D" id="4.10.1000.10">
    <property type="entry name" value="Zinc finger, CCCH-type"/>
    <property type="match status" value="2"/>
</dbReference>
<dbReference type="GO" id="GO:0005634">
    <property type="term" value="C:nucleus"/>
    <property type="evidence" value="ECO:0007669"/>
    <property type="project" value="UniProtKB-ARBA"/>
</dbReference>
<keyword evidence="4 6" id="KW-0862">Zinc</keyword>
<feature type="domain" description="F-box" evidence="10">
    <location>
        <begin position="534"/>
        <end position="582"/>
    </location>
</feature>
<dbReference type="GO" id="GO:0000209">
    <property type="term" value="P:protein polyubiquitination"/>
    <property type="evidence" value="ECO:0007669"/>
    <property type="project" value="TreeGrafter"/>
</dbReference>
<evidence type="ECO:0000259" key="10">
    <source>
        <dbReference type="PROSITE" id="PS50181"/>
    </source>
</evidence>
<keyword evidence="7" id="KW-0175">Coiled coil</keyword>
<evidence type="ECO:0000313" key="12">
    <source>
        <dbReference type="Proteomes" id="UP000625711"/>
    </source>
</evidence>
<dbReference type="AlphaFoldDB" id="A0A834ITY4"/>
<feature type="region of interest" description="Disordered" evidence="8">
    <location>
        <begin position="915"/>
        <end position="944"/>
    </location>
</feature>
<feature type="domain" description="C3H1-type" evidence="9">
    <location>
        <begin position="406"/>
        <end position="433"/>
    </location>
</feature>
<keyword evidence="3 6" id="KW-0863">Zinc-finger</keyword>
<feature type="region of interest" description="Disordered" evidence="8">
    <location>
        <begin position="830"/>
        <end position="855"/>
    </location>
</feature>
<organism evidence="11 12">
    <name type="scientific">Rhynchophorus ferrugineus</name>
    <name type="common">Red palm weevil</name>
    <name type="synonym">Curculio ferrugineus</name>
    <dbReference type="NCBI Taxonomy" id="354439"/>
    <lineage>
        <taxon>Eukaryota</taxon>
        <taxon>Metazoa</taxon>
        <taxon>Ecdysozoa</taxon>
        <taxon>Arthropoda</taxon>
        <taxon>Hexapoda</taxon>
        <taxon>Insecta</taxon>
        <taxon>Pterygota</taxon>
        <taxon>Neoptera</taxon>
        <taxon>Endopterygota</taxon>
        <taxon>Coleoptera</taxon>
        <taxon>Polyphaga</taxon>
        <taxon>Cucujiformia</taxon>
        <taxon>Curculionidae</taxon>
        <taxon>Dryophthorinae</taxon>
        <taxon>Rhynchophorus</taxon>
    </lineage>
</organism>
<proteinExistence type="predicted"/>
<reference evidence="11" key="1">
    <citation type="submission" date="2020-08" db="EMBL/GenBank/DDBJ databases">
        <title>Genome sequencing and assembly of the red palm weevil Rhynchophorus ferrugineus.</title>
        <authorList>
            <person name="Dias G.B."/>
            <person name="Bergman C.M."/>
            <person name="Manee M."/>
        </authorList>
    </citation>
    <scope>NUCLEOTIDE SEQUENCE</scope>
    <source>
        <strain evidence="11">AA-2017</strain>
        <tissue evidence="11">Whole larva</tissue>
    </source>
</reference>
<evidence type="ECO:0000256" key="6">
    <source>
        <dbReference type="PROSITE-ProRule" id="PRU00723"/>
    </source>
</evidence>
<dbReference type="CDD" id="cd22100">
    <property type="entry name" value="F-box_FBXO28"/>
    <property type="match status" value="1"/>
</dbReference>
<accession>A0A834ITY4</accession>
<protein>
    <recommendedName>
        <fullName evidence="5">Zinc finger CCCH domain-containing protein 3</fullName>
    </recommendedName>
</protein>
<dbReference type="PROSITE" id="PS50103">
    <property type="entry name" value="ZF_C3H1"/>
    <property type="match status" value="2"/>
</dbReference>
<evidence type="ECO:0000256" key="3">
    <source>
        <dbReference type="ARBA" id="ARBA00022771"/>
    </source>
</evidence>
<feature type="coiled-coil region" evidence="7">
    <location>
        <begin position="758"/>
        <end position="820"/>
    </location>
</feature>
<dbReference type="OrthoDB" id="273123at2759"/>
<name>A0A834ITY4_RHYFE</name>
<feature type="zinc finger region" description="C3H1-type" evidence="6">
    <location>
        <begin position="379"/>
        <end position="405"/>
    </location>
</feature>
<dbReference type="SUPFAM" id="SSF81383">
    <property type="entry name" value="F-box domain"/>
    <property type="match status" value="1"/>
</dbReference>
<gene>
    <name evidence="11" type="ORF">GWI33_006779</name>
</gene>
<dbReference type="InterPro" id="IPR039719">
    <property type="entry name" value="FBXO28"/>
</dbReference>
<dbReference type="InterPro" id="IPR036047">
    <property type="entry name" value="F-box-like_dom_sf"/>
</dbReference>
<dbReference type="Proteomes" id="UP000625711">
    <property type="component" value="Unassembled WGS sequence"/>
</dbReference>
<dbReference type="Pfam" id="PF00646">
    <property type="entry name" value="F-box"/>
    <property type="match status" value="1"/>
</dbReference>
<evidence type="ECO:0000256" key="7">
    <source>
        <dbReference type="SAM" id="Coils"/>
    </source>
</evidence>
<dbReference type="SMART" id="SM00356">
    <property type="entry name" value="ZnF_C3H1"/>
    <property type="match status" value="4"/>
</dbReference>
<dbReference type="InterPro" id="IPR001810">
    <property type="entry name" value="F-box_dom"/>
</dbReference>
<dbReference type="FunFam" id="4.10.1000.10:FF:000008">
    <property type="entry name" value="zinc finger CCCH domain-containing protein 3"/>
    <property type="match status" value="1"/>
</dbReference>
<dbReference type="EMBL" id="JAACXV010000342">
    <property type="protein sequence ID" value="KAF7279747.1"/>
    <property type="molecule type" value="Genomic_DNA"/>
</dbReference>
<feature type="compositionally biased region" description="Polar residues" evidence="8">
    <location>
        <begin position="843"/>
        <end position="855"/>
    </location>
</feature>
<feature type="region of interest" description="Disordered" evidence="8">
    <location>
        <begin position="868"/>
        <end position="898"/>
    </location>
</feature>
<keyword evidence="12" id="KW-1185">Reference proteome</keyword>
<evidence type="ECO:0000259" key="9">
    <source>
        <dbReference type="PROSITE" id="PS50103"/>
    </source>
</evidence>
<evidence type="ECO:0000256" key="4">
    <source>
        <dbReference type="ARBA" id="ARBA00022833"/>
    </source>
</evidence>
<evidence type="ECO:0000256" key="1">
    <source>
        <dbReference type="ARBA" id="ARBA00022723"/>
    </source>
</evidence>
<evidence type="ECO:0000256" key="8">
    <source>
        <dbReference type="SAM" id="MobiDB-lite"/>
    </source>
</evidence>
<evidence type="ECO:0000313" key="11">
    <source>
        <dbReference type="EMBL" id="KAF7279747.1"/>
    </source>
</evidence>
<dbReference type="PROSITE" id="PS50181">
    <property type="entry name" value="FBOX"/>
    <property type="match status" value="1"/>
</dbReference>
<dbReference type="GO" id="GO:0008270">
    <property type="term" value="F:zinc ion binding"/>
    <property type="evidence" value="ECO:0007669"/>
    <property type="project" value="UniProtKB-KW"/>
</dbReference>
<evidence type="ECO:0000256" key="2">
    <source>
        <dbReference type="ARBA" id="ARBA00022737"/>
    </source>
</evidence>
<comment type="caution">
    <text evidence="11">The sequence shown here is derived from an EMBL/GenBank/DDBJ whole genome shotgun (WGS) entry which is preliminary data.</text>
</comment>
<feature type="domain" description="C3H1-type" evidence="9">
    <location>
        <begin position="379"/>
        <end position="405"/>
    </location>
</feature>
<dbReference type="InterPro" id="IPR000571">
    <property type="entry name" value="Znf_CCCH"/>
</dbReference>
<evidence type="ECO:0000256" key="5">
    <source>
        <dbReference type="ARBA" id="ARBA00071600"/>
    </source>
</evidence>